<feature type="coiled-coil region" evidence="1">
    <location>
        <begin position="48"/>
        <end position="92"/>
    </location>
</feature>
<dbReference type="AlphaFoldDB" id="A0A1F2UQH5"/>
<feature type="compositionally biased region" description="Pro residues" evidence="2">
    <location>
        <begin position="187"/>
        <end position="197"/>
    </location>
</feature>
<evidence type="ECO:0000313" key="5">
    <source>
        <dbReference type="Proteomes" id="UP000178086"/>
    </source>
</evidence>
<comment type="caution">
    <text evidence="4">The sequence shown here is derived from an EMBL/GenBank/DDBJ whole genome shotgun (WGS) entry which is preliminary data.</text>
</comment>
<name>A0A1F2UQH5_9ACTN</name>
<proteinExistence type="predicted"/>
<evidence type="ECO:0000256" key="2">
    <source>
        <dbReference type="SAM" id="MobiDB-lite"/>
    </source>
</evidence>
<feature type="transmembrane region" description="Helical" evidence="3">
    <location>
        <begin position="22"/>
        <end position="46"/>
    </location>
</feature>
<keyword evidence="3" id="KW-0472">Membrane</keyword>
<gene>
    <name evidence="4" type="ORF">A2074_01100</name>
</gene>
<feature type="region of interest" description="Disordered" evidence="2">
    <location>
        <begin position="178"/>
        <end position="197"/>
    </location>
</feature>
<evidence type="ECO:0000256" key="1">
    <source>
        <dbReference type="SAM" id="Coils"/>
    </source>
</evidence>
<sequence>MMVVRVNLLPAEIRDKRRAEKFILAGLVGMVAIAVCLVGVFLYNVWRIDNAAKDLALLSDQVVKMESAIQDLRMYESRLAEVQKKKDIVEKALADRILWSKLLEELMIITPNDLSLATLSGNAEGVTFSGEIQDPLDAPDSGHKPVAKWLIRLGELRLQPDVWLSSSDKQEKRILFSNTMKFKKEPMPPAPPNPSGT</sequence>
<dbReference type="PANTHER" id="PTHR40278:SF1">
    <property type="entry name" value="DNA UTILIZATION PROTEIN HOFN"/>
    <property type="match status" value="1"/>
</dbReference>
<evidence type="ECO:0000313" key="4">
    <source>
        <dbReference type="EMBL" id="OFW35187.1"/>
    </source>
</evidence>
<keyword evidence="1" id="KW-0175">Coiled coil</keyword>
<keyword evidence="3" id="KW-0812">Transmembrane</keyword>
<dbReference type="PANTHER" id="PTHR40278">
    <property type="entry name" value="DNA UTILIZATION PROTEIN HOFN"/>
    <property type="match status" value="1"/>
</dbReference>
<dbReference type="EMBL" id="MELI01000021">
    <property type="protein sequence ID" value="OFW35187.1"/>
    <property type="molecule type" value="Genomic_DNA"/>
</dbReference>
<dbReference type="InterPro" id="IPR052534">
    <property type="entry name" value="Extracell_DNA_Util/SecSys_Comp"/>
</dbReference>
<organism evidence="4 5">
    <name type="scientific">Candidatus Aquicultor primus</name>
    <dbReference type="NCBI Taxonomy" id="1797195"/>
    <lineage>
        <taxon>Bacteria</taxon>
        <taxon>Bacillati</taxon>
        <taxon>Actinomycetota</taxon>
        <taxon>Candidatus Aquicultoria</taxon>
        <taxon>Candidatus Aquicultorales</taxon>
        <taxon>Candidatus Aquicultoraceae</taxon>
        <taxon>Candidatus Aquicultor</taxon>
    </lineage>
</organism>
<evidence type="ECO:0000256" key="3">
    <source>
        <dbReference type="SAM" id="Phobius"/>
    </source>
</evidence>
<accession>A0A1F2UQH5</accession>
<protein>
    <recommendedName>
        <fullName evidence="6">PilN domain-containing protein</fullName>
    </recommendedName>
</protein>
<keyword evidence="3" id="KW-1133">Transmembrane helix</keyword>
<evidence type="ECO:0008006" key="6">
    <source>
        <dbReference type="Google" id="ProtNLM"/>
    </source>
</evidence>
<dbReference type="Proteomes" id="UP000178086">
    <property type="component" value="Unassembled WGS sequence"/>
</dbReference>
<reference evidence="4 5" key="1">
    <citation type="journal article" date="2016" name="Nat. Commun.">
        <title>Thousands of microbial genomes shed light on interconnected biogeochemical processes in an aquifer system.</title>
        <authorList>
            <person name="Anantharaman K."/>
            <person name="Brown C.T."/>
            <person name="Hug L.A."/>
            <person name="Sharon I."/>
            <person name="Castelle C.J."/>
            <person name="Probst A.J."/>
            <person name="Thomas B.C."/>
            <person name="Singh A."/>
            <person name="Wilkins M.J."/>
            <person name="Karaoz U."/>
            <person name="Brodie E.L."/>
            <person name="Williams K.H."/>
            <person name="Hubbard S.S."/>
            <person name="Banfield J.F."/>
        </authorList>
    </citation>
    <scope>NUCLEOTIDE SEQUENCE [LARGE SCALE GENOMIC DNA]</scope>
</reference>